<organism evidence="3 4">
    <name type="scientific">Gossypium stocksii</name>
    <dbReference type="NCBI Taxonomy" id="47602"/>
    <lineage>
        <taxon>Eukaryota</taxon>
        <taxon>Viridiplantae</taxon>
        <taxon>Streptophyta</taxon>
        <taxon>Embryophyta</taxon>
        <taxon>Tracheophyta</taxon>
        <taxon>Spermatophyta</taxon>
        <taxon>Magnoliopsida</taxon>
        <taxon>eudicotyledons</taxon>
        <taxon>Gunneridae</taxon>
        <taxon>Pentapetalae</taxon>
        <taxon>rosids</taxon>
        <taxon>malvids</taxon>
        <taxon>Malvales</taxon>
        <taxon>Malvaceae</taxon>
        <taxon>Malvoideae</taxon>
        <taxon>Gossypium</taxon>
    </lineage>
</organism>
<accession>A0A9D4A7B8</accession>
<feature type="transmembrane region" description="Helical" evidence="2">
    <location>
        <begin position="6"/>
        <end position="22"/>
    </location>
</feature>
<reference evidence="3 4" key="1">
    <citation type="journal article" date="2021" name="Plant Biotechnol. J.">
        <title>Multi-omics assisted identification of the key and species-specific regulatory components of drought-tolerant mechanisms in Gossypium stocksii.</title>
        <authorList>
            <person name="Yu D."/>
            <person name="Ke L."/>
            <person name="Zhang D."/>
            <person name="Wu Y."/>
            <person name="Sun Y."/>
            <person name="Mei J."/>
            <person name="Sun J."/>
            <person name="Sun Y."/>
        </authorList>
    </citation>
    <scope>NUCLEOTIDE SEQUENCE [LARGE SCALE GENOMIC DNA]</scope>
    <source>
        <strain evidence="4">cv. E1</strain>
        <tissue evidence="3">Leaf</tissue>
    </source>
</reference>
<feature type="region of interest" description="Disordered" evidence="1">
    <location>
        <begin position="80"/>
        <end position="101"/>
    </location>
</feature>
<keyword evidence="2" id="KW-0472">Membrane</keyword>
<evidence type="ECO:0000313" key="4">
    <source>
        <dbReference type="Proteomes" id="UP000828251"/>
    </source>
</evidence>
<sequence>MDDTIKIITTAIFLTDFALLWWQSWSTNKRRREIESWKEFQHKLKGQFYLAYVEEESWESCDGLHNERCLKRFVLLRNDNPERGADRFGSSASDAKAKEAKENKKSVEYFLCGGPYRLRNCLKKSFIKRDNG</sequence>
<protein>
    <submittedName>
        <fullName evidence="3">Uncharacterized protein</fullName>
    </submittedName>
</protein>
<dbReference type="EMBL" id="JAIQCV010000006">
    <property type="protein sequence ID" value="KAH1091420.1"/>
    <property type="molecule type" value="Genomic_DNA"/>
</dbReference>
<keyword evidence="2" id="KW-0812">Transmembrane</keyword>
<dbReference type="AlphaFoldDB" id="A0A9D4A7B8"/>
<name>A0A9D4A7B8_9ROSI</name>
<keyword evidence="2" id="KW-1133">Transmembrane helix</keyword>
<keyword evidence="4" id="KW-1185">Reference proteome</keyword>
<gene>
    <name evidence="3" type="ORF">J1N35_018677</name>
</gene>
<proteinExistence type="predicted"/>
<evidence type="ECO:0000256" key="1">
    <source>
        <dbReference type="SAM" id="MobiDB-lite"/>
    </source>
</evidence>
<evidence type="ECO:0000256" key="2">
    <source>
        <dbReference type="SAM" id="Phobius"/>
    </source>
</evidence>
<evidence type="ECO:0000313" key="3">
    <source>
        <dbReference type="EMBL" id="KAH1091420.1"/>
    </source>
</evidence>
<dbReference type="Proteomes" id="UP000828251">
    <property type="component" value="Unassembled WGS sequence"/>
</dbReference>
<comment type="caution">
    <text evidence="3">The sequence shown here is derived from an EMBL/GenBank/DDBJ whole genome shotgun (WGS) entry which is preliminary data.</text>
</comment>